<evidence type="ECO:0000313" key="1">
    <source>
        <dbReference type="EMBL" id="ABM77677.1"/>
    </source>
</evidence>
<dbReference type="Proteomes" id="UP000002274">
    <property type="component" value="Chromosome"/>
</dbReference>
<protein>
    <submittedName>
        <fullName evidence="1">Uncharacterized protein</fullName>
    </submittedName>
</protein>
<dbReference type="KEGG" id="pmf:P9303_09261"/>
<accession>A2C867</accession>
<organism evidence="1 2">
    <name type="scientific">Prochlorococcus marinus (strain MIT 9303)</name>
    <dbReference type="NCBI Taxonomy" id="59922"/>
    <lineage>
        <taxon>Bacteria</taxon>
        <taxon>Bacillati</taxon>
        <taxon>Cyanobacteriota</taxon>
        <taxon>Cyanophyceae</taxon>
        <taxon>Synechococcales</taxon>
        <taxon>Prochlorococcaceae</taxon>
        <taxon>Prochlorococcus</taxon>
    </lineage>
</organism>
<proteinExistence type="predicted"/>
<name>A2C867_PROM3</name>
<dbReference type="RefSeq" id="WP_011825583.1">
    <property type="nucleotide sequence ID" value="NC_008820.1"/>
</dbReference>
<dbReference type="HOGENOM" id="CLU_1634534_0_0_3"/>
<reference evidence="1 2" key="1">
    <citation type="journal article" date="2007" name="PLoS Genet.">
        <title>Patterns and implications of gene gain and loss in the evolution of Prochlorococcus.</title>
        <authorList>
            <person name="Kettler G.C."/>
            <person name="Martiny A.C."/>
            <person name="Huang K."/>
            <person name="Zucker J."/>
            <person name="Coleman M.L."/>
            <person name="Rodrigue S."/>
            <person name="Chen F."/>
            <person name="Lapidus A."/>
            <person name="Ferriera S."/>
            <person name="Johnson J."/>
            <person name="Steglich C."/>
            <person name="Church G.M."/>
            <person name="Richardson P."/>
            <person name="Chisholm S.W."/>
        </authorList>
    </citation>
    <scope>NUCLEOTIDE SEQUENCE [LARGE SCALE GENOMIC DNA]</scope>
    <source>
        <strain evidence="1 2">MIT 9303</strain>
    </source>
</reference>
<dbReference type="AlphaFoldDB" id="A2C867"/>
<dbReference type="EMBL" id="CP000554">
    <property type="protein sequence ID" value="ABM77677.1"/>
    <property type="molecule type" value="Genomic_DNA"/>
</dbReference>
<sequence length="165" mass="18334">MAVVLLRWLGCLLVSVSGLAWLDVCNASSWEQIGRYQNLLQQAGTNTLVADDCPSGLMGAFHVGRNAVLLCANNLEDDPTEVWPVLAHESAHVMQACKDGPLLADHQLGKALLTVQRSSPEVVRELRLYHQSQQREEVEARLVQALPFEEVKSLFLQYCADRLEP</sequence>
<gene>
    <name evidence="1" type="ordered locus">P9303_09261</name>
</gene>
<dbReference type="STRING" id="59922.P9303_09261"/>
<dbReference type="BioCyc" id="PMAR59922:G1G80-838-MONOMER"/>
<evidence type="ECO:0000313" key="2">
    <source>
        <dbReference type="Proteomes" id="UP000002274"/>
    </source>
</evidence>